<dbReference type="GO" id="GO:0007586">
    <property type="term" value="P:digestion"/>
    <property type="evidence" value="ECO:0007669"/>
    <property type="project" value="UniProtKB-KW"/>
</dbReference>
<dbReference type="PANTHER" id="PTHR24276:SF97">
    <property type="entry name" value="GH13245P2-RELATED"/>
    <property type="match status" value="1"/>
</dbReference>
<dbReference type="SUPFAM" id="SSF50494">
    <property type="entry name" value="Trypsin-like serine proteases"/>
    <property type="match status" value="1"/>
</dbReference>
<evidence type="ECO:0000313" key="11">
    <source>
        <dbReference type="EnsemblMetazoa" id="PPAI007977-PA"/>
    </source>
</evidence>
<protein>
    <recommendedName>
        <fullName evidence="9">trypsin</fullName>
        <ecNumber evidence="9">3.4.21.4</ecNumber>
    </recommendedName>
</protein>
<evidence type="ECO:0000256" key="7">
    <source>
        <dbReference type="ARBA" id="ARBA00024195"/>
    </source>
</evidence>
<dbReference type="InterPro" id="IPR009003">
    <property type="entry name" value="Peptidase_S1_PA"/>
</dbReference>
<evidence type="ECO:0000256" key="3">
    <source>
        <dbReference type="ARBA" id="ARBA00022801"/>
    </source>
</evidence>
<dbReference type="AlphaFoldDB" id="A0A1B0DIJ2"/>
<evidence type="ECO:0000256" key="4">
    <source>
        <dbReference type="ARBA" id="ARBA00022825"/>
    </source>
</evidence>
<keyword evidence="1" id="KW-0645">Protease</keyword>
<dbReference type="Gene3D" id="2.40.10.10">
    <property type="entry name" value="Trypsin-like serine proteases"/>
    <property type="match status" value="1"/>
</dbReference>
<dbReference type="VEuPathDB" id="VectorBase:PPAPM1_003363"/>
<keyword evidence="3" id="KW-0378">Hydrolase</keyword>
<dbReference type="InterPro" id="IPR050430">
    <property type="entry name" value="Peptidase_S1"/>
</dbReference>
<dbReference type="FunFam" id="2.40.10.10:FF:000073">
    <property type="entry name" value="Trypsin alpha"/>
    <property type="match status" value="1"/>
</dbReference>
<evidence type="ECO:0000256" key="6">
    <source>
        <dbReference type="ARBA" id="ARBA00023157"/>
    </source>
</evidence>
<reference evidence="11" key="1">
    <citation type="submission" date="2022-08" db="UniProtKB">
        <authorList>
            <consortium name="EnsemblMetazoa"/>
        </authorList>
    </citation>
    <scope>IDENTIFICATION</scope>
    <source>
        <strain evidence="11">Israel</strain>
    </source>
</reference>
<dbReference type="InterPro" id="IPR001254">
    <property type="entry name" value="Trypsin_dom"/>
</dbReference>
<evidence type="ECO:0000256" key="1">
    <source>
        <dbReference type="ARBA" id="ARBA00022670"/>
    </source>
</evidence>
<dbReference type="PRINTS" id="PR00722">
    <property type="entry name" value="CHYMOTRYPSIN"/>
</dbReference>
<keyword evidence="2" id="KW-0222">Digestion</keyword>
<dbReference type="CDD" id="cd00190">
    <property type="entry name" value="Tryp_SPc"/>
    <property type="match status" value="1"/>
</dbReference>
<feature type="domain" description="Peptidase S1" evidence="10">
    <location>
        <begin position="31"/>
        <end position="184"/>
    </location>
</feature>
<dbReference type="SMART" id="SM00020">
    <property type="entry name" value="Tryp_SPc"/>
    <property type="match status" value="1"/>
</dbReference>
<accession>A0A1B0DIJ2</accession>
<dbReference type="InterPro" id="IPR001314">
    <property type="entry name" value="Peptidase_S1A"/>
</dbReference>
<comment type="catalytic activity">
    <reaction evidence="8">
        <text>Preferential cleavage: Arg-|-Xaa, Lys-|-Xaa.</text>
        <dbReference type="EC" id="3.4.21.4"/>
    </reaction>
</comment>
<dbReference type="Pfam" id="PF00089">
    <property type="entry name" value="Trypsin"/>
    <property type="match status" value="1"/>
</dbReference>
<dbReference type="EMBL" id="AJVK01062650">
    <property type="status" value="NOT_ANNOTATED_CDS"/>
    <property type="molecule type" value="Genomic_DNA"/>
</dbReference>
<dbReference type="InterPro" id="IPR043504">
    <property type="entry name" value="Peptidase_S1_PA_chymotrypsin"/>
</dbReference>
<evidence type="ECO:0000259" key="10">
    <source>
        <dbReference type="PROSITE" id="PS50240"/>
    </source>
</evidence>
<evidence type="ECO:0000256" key="9">
    <source>
        <dbReference type="ARBA" id="ARBA00038868"/>
    </source>
</evidence>
<dbReference type="PROSITE" id="PS00134">
    <property type="entry name" value="TRYPSIN_HIS"/>
    <property type="match status" value="1"/>
</dbReference>
<keyword evidence="6" id="KW-1015">Disulfide bond</keyword>
<name>A0A1B0DIJ2_PHLPP</name>
<dbReference type="EC" id="3.4.21.4" evidence="9"/>
<evidence type="ECO:0000256" key="5">
    <source>
        <dbReference type="ARBA" id="ARBA00023145"/>
    </source>
</evidence>
<proteinExistence type="inferred from homology"/>
<dbReference type="PANTHER" id="PTHR24276">
    <property type="entry name" value="POLYSERASE-RELATED"/>
    <property type="match status" value="1"/>
</dbReference>
<comment type="similarity">
    <text evidence="7">Belongs to the peptidase S1 family. CLIP subfamily.</text>
</comment>
<keyword evidence="4" id="KW-0720">Serine protease</keyword>
<dbReference type="EnsemblMetazoa" id="PPAI007977-RA">
    <property type="protein sequence ID" value="PPAI007977-PA"/>
    <property type="gene ID" value="PPAI007977"/>
</dbReference>
<keyword evidence="5" id="KW-0865">Zymogen</keyword>
<dbReference type="GO" id="GO:0006508">
    <property type="term" value="P:proteolysis"/>
    <property type="evidence" value="ECO:0007669"/>
    <property type="project" value="UniProtKB-KW"/>
</dbReference>
<evidence type="ECO:0000256" key="8">
    <source>
        <dbReference type="ARBA" id="ARBA00036320"/>
    </source>
</evidence>
<dbReference type="PROSITE" id="PS50240">
    <property type="entry name" value="TRYPSIN_DOM"/>
    <property type="match status" value="1"/>
</dbReference>
<keyword evidence="12" id="KW-1185">Reference proteome</keyword>
<dbReference type="VEuPathDB" id="VectorBase:PPAI007977"/>
<evidence type="ECO:0000313" key="12">
    <source>
        <dbReference type="Proteomes" id="UP000092462"/>
    </source>
</evidence>
<sequence length="184" mass="20045">MFRLVIVCALIVAVLGASVKNLTRPRLDGRIVGGIAVDISEVPHQVSLQRHNSHSCGGSIISSNYILTAAHCTDQAIVSSLSVRAGSSFYSRGGVVVGVKRVIQHPLFNYNTIDYDFAILELKSSLKFSKNCNFVKLPKQDEQVPDGTMLMVSGWGDTQNAHESRNQLRAAKVPKYNDKACNDA</sequence>
<evidence type="ECO:0000256" key="2">
    <source>
        <dbReference type="ARBA" id="ARBA00022757"/>
    </source>
</evidence>
<dbReference type="GO" id="GO:0004252">
    <property type="term" value="F:serine-type endopeptidase activity"/>
    <property type="evidence" value="ECO:0007669"/>
    <property type="project" value="UniProtKB-EC"/>
</dbReference>
<dbReference type="Proteomes" id="UP000092462">
    <property type="component" value="Unassembled WGS sequence"/>
</dbReference>
<organism evidence="11 12">
    <name type="scientific">Phlebotomus papatasi</name>
    <name type="common">Sandfly</name>
    <dbReference type="NCBI Taxonomy" id="29031"/>
    <lineage>
        <taxon>Eukaryota</taxon>
        <taxon>Metazoa</taxon>
        <taxon>Ecdysozoa</taxon>
        <taxon>Arthropoda</taxon>
        <taxon>Hexapoda</taxon>
        <taxon>Insecta</taxon>
        <taxon>Pterygota</taxon>
        <taxon>Neoptera</taxon>
        <taxon>Endopterygota</taxon>
        <taxon>Diptera</taxon>
        <taxon>Nematocera</taxon>
        <taxon>Psychodoidea</taxon>
        <taxon>Psychodidae</taxon>
        <taxon>Phlebotomus</taxon>
        <taxon>Phlebotomus</taxon>
    </lineage>
</organism>
<dbReference type="InterPro" id="IPR018114">
    <property type="entry name" value="TRYPSIN_HIS"/>
</dbReference>